<evidence type="ECO:0000313" key="2">
    <source>
        <dbReference type="Proteomes" id="UP000410984"/>
    </source>
</evidence>
<accession>A0A509EHR6</accession>
<dbReference type="OrthoDB" id="7871683at2"/>
<organism evidence="1 2">
    <name type="scientific">Methylobacterium symbioticum</name>
    <dbReference type="NCBI Taxonomy" id="2584084"/>
    <lineage>
        <taxon>Bacteria</taxon>
        <taxon>Pseudomonadati</taxon>
        <taxon>Pseudomonadota</taxon>
        <taxon>Alphaproteobacteria</taxon>
        <taxon>Hyphomicrobiales</taxon>
        <taxon>Methylobacteriaceae</taxon>
        <taxon>Methylobacterium</taxon>
    </lineage>
</organism>
<dbReference type="Proteomes" id="UP000410984">
    <property type="component" value="Unassembled WGS sequence"/>
</dbReference>
<dbReference type="EMBL" id="CABFPH010000092">
    <property type="protein sequence ID" value="VUD73926.1"/>
    <property type="molecule type" value="Genomic_DNA"/>
</dbReference>
<protein>
    <submittedName>
        <fullName evidence="1">Uncharacterized protein</fullName>
    </submittedName>
</protein>
<evidence type="ECO:0000313" key="1">
    <source>
        <dbReference type="EMBL" id="VUD73926.1"/>
    </source>
</evidence>
<name>A0A509EHR6_9HYPH</name>
<sequence length="167" mass="18703">MEMLPTQPVSTFASGDTPFMSAADLAGYAASIRTARAIREREGLDQADKAQAHLIKRLSDPVELTPEKVEEITATLLHRLRVAAEQGKTELQVMRFPNALCADGGRAITNVEADWPETLTGRPRQAFEFWRDRLRPRGYGLRASIIDWPHGMPRDVAFFLTWEAAEP</sequence>
<dbReference type="AlphaFoldDB" id="A0A509EHR6"/>
<reference evidence="1 2" key="1">
    <citation type="submission" date="2019-06" db="EMBL/GenBank/DDBJ databases">
        <authorList>
            <person name="Rodrigo-Torres L."/>
            <person name="Arahal R. D."/>
            <person name="Lucena T."/>
        </authorList>
    </citation>
    <scope>NUCLEOTIDE SEQUENCE [LARGE SCALE GENOMIC DNA]</scope>
    <source>
        <strain evidence="1 2">SB0023/3</strain>
    </source>
</reference>
<proteinExistence type="predicted"/>
<gene>
    <name evidence="1" type="ORF">MET9862_04548</name>
</gene>
<dbReference type="RefSeq" id="WP_142585120.1">
    <property type="nucleotide sequence ID" value="NZ_CABFPH010000092.1"/>
</dbReference>
<keyword evidence="2" id="KW-1185">Reference proteome</keyword>